<dbReference type="OrthoDB" id="61481at2"/>
<dbReference type="PANTHER" id="PTHR30388">
    <property type="entry name" value="ALDEHYDE OXIDOREDUCTASE MOLYBDENUM COFACTOR ASSEMBLY PROTEIN"/>
    <property type="match status" value="1"/>
</dbReference>
<sequence>MPAPACATTASTRAWIRQRPRSGSTGRRAKRCEGRPMPMRDSHWSEAVARLQAAGEAYALVTVMATAGSTPRERGAKMVVSAADTYASIGGGQLEYLVVQRARECLAAGQALQEVKQFPLAAEAQQCCGGSVAIFIETFVPQRREVCLFGAGHVAAALAGILVQTETRVTCIDNRAELLAQLPAGERLQCLFEAQPEDAVARLPAGASVFVLTHDHALDYRLVSALLQRGGWRRLGLIGSQTKSLRFRHRLGRDGFSEAQLAALECPVGLPEVQGKLPMEVAVSIAASILAEPVAATDTDAAMGWPQMRAALRDTEQSS</sequence>
<feature type="region of interest" description="Disordered" evidence="1">
    <location>
        <begin position="18"/>
        <end position="40"/>
    </location>
</feature>
<feature type="domain" description="XdhC Rossmann" evidence="3">
    <location>
        <begin position="147"/>
        <end position="289"/>
    </location>
</feature>
<reference evidence="4 5" key="1">
    <citation type="submission" date="2019-04" db="EMBL/GenBank/DDBJ databases">
        <title>Taxonomy of novel Haliea sp. from mangrove soil of West Coast of India.</title>
        <authorList>
            <person name="Verma A."/>
            <person name="Kumar P."/>
            <person name="Krishnamurthi S."/>
        </authorList>
    </citation>
    <scope>NUCLEOTIDE SEQUENCE [LARGE SCALE GENOMIC DNA]</scope>
    <source>
        <strain evidence="4 5">SAOS-164</strain>
    </source>
</reference>
<dbReference type="Pfam" id="PF02625">
    <property type="entry name" value="XdhC_CoxI"/>
    <property type="match status" value="1"/>
</dbReference>
<evidence type="ECO:0000256" key="1">
    <source>
        <dbReference type="SAM" id="MobiDB-lite"/>
    </source>
</evidence>
<evidence type="ECO:0000313" key="4">
    <source>
        <dbReference type="EMBL" id="TGD74620.1"/>
    </source>
</evidence>
<evidence type="ECO:0000259" key="2">
    <source>
        <dbReference type="Pfam" id="PF02625"/>
    </source>
</evidence>
<proteinExistence type="predicted"/>
<dbReference type="Proteomes" id="UP000298050">
    <property type="component" value="Unassembled WGS sequence"/>
</dbReference>
<keyword evidence="5" id="KW-1185">Reference proteome</keyword>
<dbReference type="AlphaFoldDB" id="A0A4Z0M5C7"/>
<name>A0A4Z0M5C7_9GAMM</name>
<dbReference type="EMBL" id="SRLE01000005">
    <property type="protein sequence ID" value="TGD74620.1"/>
    <property type="molecule type" value="Genomic_DNA"/>
</dbReference>
<organism evidence="4 5">
    <name type="scientific">Mangrovimicrobium sediminis</name>
    <dbReference type="NCBI Taxonomy" id="2562682"/>
    <lineage>
        <taxon>Bacteria</taxon>
        <taxon>Pseudomonadati</taxon>
        <taxon>Pseudomonadota</taxon>
        <taxon>Gammaproteobacteria</taxon>
        <taxon>Cellvibrionales</taxon>
        <taxon>Halieaceae</taxon>
        <taxon>Mangrovimicrobium</taxon>
    </lineage>
</organism>
<dbReference type="InterPro" id="IPR003777">
    <property type="entry name" value="XdhC_CoxI"/>
</dbReference>
<feature type="domain" description="XdhC- CoxI" evidence="2">
    <location>
        <begin position="52"/>
        <end position="111"/>
    </location>
</feature>
<evidence type="ECO:0000259" key="3">
    <source>
        <dbReference type="Pfam" id="PF13478"/>
    </source>
</evidence>
<dbReference type="NCBIfam" id="TIGR02964">
    <property type="entry name" value="xanthine_xdhC"/>
    <property type="match status" value="1"/>
</dbReference>
<dbReference type="InterPro" id="IPR027051">
    <property type="entry name" value="XdhC_Rossmann_dom"/>
</dbReference>
<accession>A0A4Z0M5C7</accession>
<evidence type="ECO:0000313" key="5">
    <source>
        <dbReference type="Proteomes" id="UP000298050"/>
    </source>
</evidence>
<dbReference type="Gene3D" id="3.40.50.720">
    <property type="entry name" value="NAD(P)-binding Rossmann-like Domain"/>
    <property type="match status" value="1"/>
</dbReference>
<dbReference type="InterPro" id="IPR014308">
    <property type="entry name" value="Xanthine_DH_XdhC"/>
</dbReference>
<dbReference type="InterPro" id="IPR052698">
    <property type="entry name" value="MoCofactor_Util/Proc"/>
</dbReference>
<protein>
    <submittedName>
        <fullName evidence="4">Xanthine dehydrogenase accessory protein XdhC</fullName>
    </submittedName>
</protein>
<dbReference type="Pfam" id="PF13478">
    <property type="entry name" value="XdhC_C"/>
    <property type="match status" value="1"/>
</dbReference>
<gene>
    <name evidence="4" type="primary">xdhC</name>
    <name evidence="4" type="ORF">E4634_05295</name>
</gene>
<feature type="compositionally biased region" description="Basic and acidic residues" evidence="1">
    <location>
        <begin position="31"/>
        <end position="40"/>
    </location>
</feature>
<dbReference type="PANTHER" id="PTHR30388:SF6">
    <property type="entry name" value="XANTHINE DEHYDROGENASE SUBUNIT A-RELATED"/>
    <property type="match status" value="1"/>
</dbReference>
<comment type="caution">
    <text evidence="4">The sequence shown here is derived from an EMBL/GenBank/DDBJ whole genome shotgun (WGS) entry which is preliminary data.</text>
</comment>